<proteinExistence type="predicted"/>
<evidence type="ECO:0000313" key="2">
    <source>
        <dbReference type="EMBL" id="AHE37920.1"/>
    </source>
</evidence>
<protein>
    <submittedName>
        <fullName evidence="2">Minor structural protein</fullName>
    </submittedName>
</protein>
<organism evidence="2">
    <name type="scientific">Rhesus macaque recovirus</name>
    <dbReference type="NCBI Taxonomy" id="875071"/>
    <lineage>
        <taxon>Viruses</taxon>
        <taxon>Riboviria</taxon>
        <taxon>Orthornavirae</taxon>
        <taxon>Pisuviricota</taxon>
        <taxon>Pisoniviricetes</taxon>
        <taxon>Picornavirales</taxon>
        <taxon>Caliciviridae</taxon>
        <taxon>Recovirus</taxon>
    </lineage>
</organism>
<dbReference type="Pfam" id="PF03035">
    <property type="entry name" value="RNA_capsid"/>
    <property type="match status" value="1"/>
</dbReference>
<feature type="compositionally biased region" description="Low complexity" evidence="1">
    <location>
        <begin position="173"/>
        <end position="188"/>
    </location>
</feature>
<sequence length="206" mass="21710">MAGAAFASGLGQATGGILGSLISGAVLSGLNEQRFNHNKALAEQQFGYNLQLAQQNATLTKDINQFNQQLELSKYTNAGFSSADAAILSKTLSSGLSPTRVLTSAGVKMYANGAPTSYLTSGRQISSGIQTMYSALSAKQSKTPTVHKWVNNPLNYDTLSIGSQASSKAPTLSRSSSVSSNTSSSSLSRFSTWGSYMDYKMPLNKP</sequence>
<accession>A0A067YMY3</accession>
<dbReference type="InterPro" id="IPR004278">
    <property type="entry name" value="VP2"/>
</dbReference>
<dbReference type="EMBL" id="KC662365">
    <property type="protein sequence ID" value="AHE37920.1"/>
    <property type="molecule type" value="Genomic_RNA"/>
</dbReference>
<reference evidence="2" key="1">
    <citation type="journal article" date="2014" name="J. Gen. Virol.">
        <title>Relationship between genotypes and serotypes of genogroup 1 recoviruses: a model for human norovirus antigenic diversity.</title>
        <authorList>
            <person name="Farkas T."/>
            <person name="Lun C.W."/>
            <person name="Fey B."/>
        </authorList>
    </citation>
    <scope>NUCLEOTIDE SEQUENCE</scope>
    <source>
        <strain evidence="2">FT494</strain>
    </source>
</reference>
<feature type="region of interest" description="Disordered" evidence="1">
    <location>
        <begin position="167"/>
        <end position="188"/>
    </location>
</feature>
<evidence type="ECO:0000256" key="1">
    <source>
        <dbReference type="SAM" id="MobiDB-lite"/>
    </source>
</evidence>
<name>A0A067YMY3_9CALI</name>